<evidence type="ECO:0000313" key="2">
    <source>
        <dbReference type="EMBL" id="TFH67390.1"/>
    </source>
</evidence>
<feature type="chain" id="PRO_5021306691" description="Invasion associated locus B family protein" evidence="1">
    <location>
        <begin position="21"/>
        <end position="155"/>
    </location>
</feature>
<reference evidence="2 3" key="1">
    <citation type="submission" date="2019-03" db="EMBL/GenBank/DDBJ databases">
        <title>Draft genome of Gammaproteobacteria bacterium LSUCC0057, a member of the SAR92 clade.</title>
        <authorList>
            <person name="Lanclos V.C."/>
            <person name="Doiron C."/>
            <person name="Henson M.W."/>
            <person name="Thrash J.C."/>
        </authorList>
    </citation>
    <scope>NUCLEOTIDE SEQUENCE [LARGE SCALE GENOMIC DNA]</scope>
    <source>
        <strain evidence="2 3">LSUCC0057</strain>
    </source>
</reference>
<dbReference type="Gene3D" id="2.60.40.1880">
    <property type="entry name" value="Invasion associated locus B (IalB) protein"/>
    <property type="match status" value="1"/>
</dbReference>
<protein>
    <recommendedName>
        <fullName evidence="4">Invasion associated locus B family protein</fullName>
    </recommendedName>
</protein>
<keyword evidence="3" id="KW-1185">Reference proteome</keyword>
<accession>A0A4Y8UF87</accession>
<proteinExistence type="predicted"/>
<feature type="signal peptide" evidence="1">
    <location>
        <begin position="1"/>
        <end position="20"/>
    </location>
</feature>
<sequence>MLKSSLVVFALLLSLQSASAADIQEQKFGDWEYRCDDQNCELRQIVRNAKEAPVVQVTLYRGDNQTTQVRVAVPLNVNLRRAAVLAEGEQQQSLAYLFCSSAACVAGGQLSAEMIAAFRAGNEASLNFISVTAGPLRAPISLKGFTAGHRKLLSQ</sequence>
<organism evidence="2 3">
    <name type="scientific">Gammaproteobacteria bacterium LSUCC0057</name>
    <dbReference type="NCBI Taxonomy" id="2559237"/>
    <lineage>
        <taxon>Bacteria</taxon>
        <taxon>Pseudomonadati</taxon>
        <taxon>Pseudomonadota</taxon>
        <taxon>Gammaproteobacteria</taxon>
        <taxon>Cellvibrionales</taxon>
        <taxon>Porticoccaceae</taxon>
        <taxon>SAR92 clade</taxon>
    </lineage>
</organism>
<name>A0A4Y8UF87_9GAMM</name>
<dbReference type="OrthoDB" id="7057139at2"/>
<evidence type="ECO:0000256" key="1">
    <source>
        <dbReference type="SAM" id="SignalP"/>
    </source>
</evidence>
<dbReference type="EMBL" id="SPIA01000003">
    <property type="protein sequence ID" value="TFH67390.1"/>
    <property type="molecule type" value="Genomic_DNA"/>
</dbReference>
<dbReference type="Pfam" id="PF06776">
    <property type="entry name" value="IalB"/>
    <property type="match status" value="1"/>
</dbReference>
<comment type="caution">
    <text evidence="2">The sequence shown here is derived from an EMBL/GenBank/DDBJ whole genome shotgun (WGS) entry which is preliminary data.</text>
</comment>
<evidence type="ECO:0000313" key="3">
    <source>
        <dbReference type="Proteomes" id="UP000298133"/>
    </source>
</evidence>
<dbReference type="Proteomes" id="UP000298133">
    <property type="component" value="Unassembled WGS sequence"/>
</dbReference>
<dbReference type="AlphaFoldDB" id="A0A4Y8UF87"/>
<dbReference type="InterPro" id="IPR010642">
    <property type="entry name" value="Invasion_prot_B"/>
</dbReference>
<dbReference type="InterPro" id="IPR038696">
    <property type="entry name" value="IalB_sf"/>
</dbReference>
<keyword evidence="1" id="KW-0732">Signal</keyword>
<gene>
    <name evidence="2" type="ORF">E3W66_07815</name>
</gene>
<evidence type="ECO:0008006" key="4">
    <source>
        <dbReference type="Google" id="ProtNLM"/>
    </source>
</evidence>